<dbReference type="GO" id="GO:0003700">
    <property type="term" value="F:DNA-binding transcription factor activity"/>
    <property type="evidence" value="ECO:0007669"/>
    <property type="project" value="TreeGrafter"/>
</dbReference>
<protein>
    <submittedName>
        <fullName evidence="5">Regulatory protein TetR</fullName>
    </submittedName>
</protein>
<sequence length="194" mass="21197">MVSAQLTDGEALRRARDAIEEHGWEAVTMEQLAAALGVSRMTLHRRGVRREHVLRALGALLQDDYRRALWPALTAAGSGRERLESGLRGLCGVTEANLALLAALDSAERDEIFHADGEQVLTHAVFTEPLQALLRDGVADGTLALDPGDSVEEVATVLFNLLAWTYRHLRLAHRWPPARAAQAVTRRAVRSVAA</sequence>
<accession>D3F018</accession>
<dbReference type="EMBL" id="CP001854">
    <property type="protein sequence ID" value="ADB49994.1"/>
    <property type="molecule type" value="Genomic_DNA"/>
</dbReference>
<evidence type="ECO:0000313" key="5">
    <source>
        <dbReference type="EMBL" id="ADB49994.1"/>
    </source>
</evidence>
<dbReference type="Pfam" id="PF00440">
    <property type="entry name" value="TetR_N"/>
    <property type="match status" value="1"/>
</dbReference>
<keyword evidence="6" id="KW-1185">Reference proteome</keyword>
<dbReference type="CDD" id="cd00093">
    <property type="entry name" value="HTH_XRE"/>
    <property type="match status" value="1"/>
</dbReference>
<dbReference type="PANTHER" id="PTHR30055:SF234">
    <property type="entry name" value="HTH-TYPE TRANSCRIPTIONAL REGULATOR BETI"/>
    <property type="match status" value="1"/>
</dbReference>
<keyword evidence="3" id="KW-0804">Transcription</keyword>
<gene>
    <name evidence="5" type="ordered locus">Cwoe_1566</name>
</gene>
<keyword evidence="2" id="KW-0238">DNA-binding</keyword>
<keyword evidence="1" id="KW-0805">Transcription regulation</keyword>
<name>D3F018_CONWI</name>
<dbReference type="KEGG" id="cwo:Cwoe_1566"/>
<dbReference type="STRING" id="469383.Cwoe_1566"/>
<evidence type="ECO:0000313" key="6">
    <source>
        <dbReference type="Proteomes" id="UP000008229"/>
    </source>
</evidence>
<reference evidence="6" key="2">
    <citation type="submission" date="2010-01" db="EMBL/GenBank/DDBJ databases">
        <title>The complete genome of Conexibacter woesei DSM 14684.</title>
        <authorList>
            <consortium name="US DOE Joint Genome Institute (JGI-PGF)"/>
            <person name="Lucas S."/>
            <person name="Copeland A."/>
            <person name="Lapidus A."/>
            <person name="Glavina del Rio T."/>
            <person name="Dalin E."/>
            <person name="Tice H."/>
            <person name="Bruce D."/>
            <person name="Goodwin L."/>
            <person name="Pitluck S."/>
            <person name="Kyrpides N."/>
            <person name="Mavromatis K."/>
            <person name="Ivanova N."/>
            <person name="Mikhailova N."/>
            <person name="Chertkov O."/>
            <person name="Brettin T."/>
            <person name="Detter J.C."/>
            <person name="Han C."/>
            <person name="Larimer F."/>
            <person name="Land M."/>
            <person name="Hauser L."/>
            <person name="Markowitz V."/>
            <person name="Cheng J.-F."/>
            <person name="Hugenholtz P."/>
            <person name="Woyke T."/>
            <person name="Wu D."/>
            <person name="Pukall R."/>
            <person name="Steenblock K."/>
            <person name="Schneider S."/>
            <person name="Klenk H.-P."/>
            <person name="Eisen J.A."/>
        </authorList>
    </citation>
    <scope>NUCLEOTIDE SEQUENCE [LARGE SCALE GENOMIC DNA]</scope>
    <source>
        <strain evidence="6">DSM 14684 / CIP 108061 / JCM 11494 / NBRC 100937 / ID131577</strain>
    </source>
</reference>
<dbReference type="GO" id="GO:0000976">
    <property type="term" value="F:transcription cis-regulatory region binding"/>
    <property type="evidence" value="ECO:0007669"/>
    <property type="project" value="TreeGrafter"/>
</dbReference>
<feature type="domain" description="HTH tetR-type" evidence="4">
    <location>
        <begin position="12"/>
        <end position="46"/>
    </location>
</feature>
<dbReference type="HOGENOM" id="CLU_1400408_0_0_11"/>
<evidence type="ECO:0000256" key="1">
    <source>
        <dbReference type="ARBA" id="ARBA00023015"/>
    </source>
</evidence>
<dbReference type="InterPro" id="IPR009057">
    <property type="entry name" value="Homeodomain-like_sf"/>
</dbReference>
<organism evidence="5 6">
    <name type="scientific">Conexibacter woesei (strain DSM 14684 / CCUG 47730 / CIP 108061 / JCM 11494 / NBRC 100937 / ID131577)</name>
    <dbReference type="NCBI Taxonomy" id="469383"/>
    <lineage>
        <taxon>Bacteria</taxon>
        <taxon>Bacillati</taxon>
        <taxon>Actinomycetota</taxon>
        <taxon>Thermoleophilia</taxon>
        <taxon>Solirubrobacterales</taxon>
        <taxon>Conexibacteraceae</taxon>
        <taxon>Conexibacter</taxon>
    </lineage>
</organism>
<dbReference type="InterPro" id="IPR001647">
    <property type="entry name" value="HTH_TetR"/>
</dbReference>
<proteinExistence type="predicted"/>
<dbReference type="InterPro" id="IPR001387">
    <property type="entry name" value="Cro/C1-type_HTH"/>
</dbReference>
<dbReference type="eggNOG" id="COG1309">
    <property type="taxonomic scope" value="Bacteria"/>
</dbReference>
<dbReference type="AlphaFoldDB" id="D3F018"/>
<dbReference type="Gene3D" id="1.10.10.60">
    <property type="entry name" value="Homeodomain-like"/>
    <property type="match status" value="1"/>
</dbReference>
<dbReference type="Gene3D" id="1.10.357.10">
    <property type="entry name" value="Tetracycline Repressor, domain 2"/>
    <property type="match status" value="1"/>
</dbReference>
<evidence type="ECO:0000256" key="3">
    <source>
        <dbReference type="ARBA" id="ARBA00023163"/>
    </source>
</evidence>
<evidence type="ECO:0000259" key="4">
    <source>
        <dbReference type="Pfam" id="PF00440"/>
    </source>
</evidence>
<evidence type="ECO:0000256" key="2">
    <source>
        <dbReference type="ARBA" id="ARBA00023125"/>
    </source>
</evidence>
<dbReference type="InterPro" id="IPR050109">
    <property type="entry name" value="HTH-type_TetR-like_transc_reg"/>
</dbReference>
<dbReference type="SUPFAM" id="SSF46689">
    <property type="entry name" value="Homeodomain-like"/>
    <property type="match status" value="1"/>
</dbReference>
<dbReference type="PANTHER" id="PTHR30055">
    <property type="entry name" value="HTH-TYPE TRANSCRIPTIONAL REGULATOR RUTR"/>
    <property type="match status" value="1"/>
</dbReference>
<reference evidence="5 6" key="1">
    <citation type="journal article" date="2010" name="Stand. Genomic Sci.">
        <title>Complete genome sequence of Conexibacter woesei type strain (ID131577).</title>
        <authorList>
            <person name="Pukall R."/>
            <person name="Lapidus A."/>
            <person name="Glavina Del Rio T."/>
            <person name="Copeland A."/>
            <person name="Tice H."/>
            <person name="Cheng J.-F."/>
            <person name="Lucas S."/>
            <person name="Chen F."/>
            <person name="Nolan M."/>
            <person name="Bruce D."/>
            <person name="Goodwin L."/>
            <person name="Pitluck S."/>
            <person name="Mavromatis K."/>
            <person name="Ivanova N."/>
            <person name="Ovchinnikova G."/>
            <person name="Pati A."/>
            <person name="Chen A."/>
            <person name="Palaniappan K."/>
            <person name="Land M."/>
            <person name="Hauser L."/>
            <person name="Chang Y.-J."/>
            <person name="Jeffries C.D."/>
            <person name="Chain P."/>
            <person name="Meincke L."/>
            <person name="Sims D."/>
            <person name="Brettin T."/>
            <person name="Detter J.C."/>
            <person name="Rohde M."/>
            <person name="Goeker M."/>
            <person name="Bristow J."/>
            <person name="Eisen J.A."/>
            <person name="Markowitz V."/>
            <person name="Kyrpides N.C."/>
            <person name="Klenk H.-P."/>
            <person name="Hugenholtz P."/>
        </authorList>
    </citation>
    <scope>NUCLEOTIDE SEQUENCE [LARGE SCALE GENOMIC DNA]</scope>
    <source>
        <strain evidence="6">DSM 14684 / CIP 108061 / JCM 11494 / NBRC 100937 / ID131577</strain>
    </source>
</reference>
<dbReference type="Proteomes" id="UP000008229">
    <property type="component" value="Chromosome"/>
</dbReference>